<dbReference type="Proteomes" id="UP000663881">
    <property type="component" value="Unassembled WGS sequence"/>
</dbReference>
<feature type="coiled-coil region" evidence="1">
    <location>
        <begin position="79"/>
        <end position="106"/>
    </location>
</feature>
<sequence length="381" mass="44083">MKNFSKFRTQIYRQRIKVKRIISKQFDQGYKTKKASSQAKWRQKKKEEQQSTTSTPRTSTSNSNDLRKKEGQRRRRANLLKLTNENNQLRETVRTLTKEIKKLRASRSLTPPHDSPTKVVFDNISPSAKQRAASRIIDKKESLSRGSSYEIRRKFGINLSKQSLPKKTSQSSLQTEIEAFLNRDDITKICPDKNKQIDGHQIRYRLNHLNILHQQFELESASSRHVIGSVKAFNRLILSTHDQRTNANSERRMCIVKRTQLESQTRIRPDVVLQILTEDMQRMTESFSISVLAQSSQENNNVHRHQLKEISEHWSQSNHRNHGFFTKKPAPVVMMNLQSTLICSALSINNDLVLPDLSAPNWLNVSIGLLLSIKIIRQSPP</sequence>
<dbReference type="AlphaFoldDB" id="A0A819Q201"/>
<evidence type="ECO:0000256" key="1">
    <source>
        <dbReference type="SAM" id="Coils"/>
    </source>
</evidence>
<dbReference type="EMBL" id="CAJOAY010003455">
    <property type="protein sequence ID" value="CAF4023181.1"/>
    <property type="molecule type" value="Genomic_DNA"/>
</dbReference>
<feature type="compositionally biased region" description="Low complexity" evidence="2">
    <location>
        <begin position="51"/>
        <end position="63"/>
    </location>
</feature>
<accession>A0A819Q201</accession>
<evidence type="ECO:0000313" key="3">
    <source>
        <dbReference type="EMBL" id="CAF1477301.1"/>
    </source>
</evidence>
<protein>
    <submittedName>
        <fullName evidence="4">Uncharacterized protein</fullName>
    </submittedName>
</protein>
<gene>
    <name evidence="4" type="ORF">OKA104_LOCUS31096</name>
    <name evidence="3" type="ORF">VCS650_LOCUS40965</name>
</gene>
<dbReference type="Proteomes" id="UP000663891">
    <property type="component" value="Unassembled WGS sequence"/>
</dbReference>
<dbReference type="OrthoDB" id="10065099at2759"/>
<evidence type="ECO:0000313" key="4">
    <source>
        <dbReference type="EMBL" id="CAF4023181.1"/>
    </source>
</evidence>
<comment type="caution">
    <text evidence="4">The sequence shown here is derived from an EMBL/GenBank/DDBJ whole genome shotgun (WGS) entry which is preliminary data.</text>
</comment>
<organism evidence="4 5">
    <name type="scientific">Adineta steineri</name>
    <dbReference type="NCBI Taxonomy" id="433720"/>
    <lineage>
        <taxon>Eukaryota</taxon>
        <taxon>Metazoa</taxon>
        <taxon>Spiralia</taxon>
        <taxon>Gnathifera</taxon>
        <taxon>Rotifera</taxon>
        <taxon>Eurotatoria</taxon>
        <taxon>Bdelloidea</taxon>
        <taxon>Adinetida</taxon>
        <taxon>Adinetidae</taxon>
        <taxon>Adineta</taxon>
    </lineage>
</organism>
<keyword evidence="1" id="KW-0175">Coiled coil</keyword>
<dbReference type="EMBL" id="CAJNON010001647">
    <property type="protein sequence ID" value="CAF1477301.1"/>
    <property type="molecule type" value="Genomic_DNA"/>
</dbReference>
<feature type="region of interest" description="Disordered" evidence="2">
    <location>
        <begin position="28"/>
        <end position="74"/>
    </location>
</feature>
<evidence type="ECO:0000313" key="5">
    <source>
        <dbReference type="Proteomes" id="UP000663881"/>
    </source>
</evidence>
<evidence type="ECO:0000256" key="2">
    <source>
        <dbReference type="SAM" id="MobiDB-lite"/>
    </source>
</evidence>
<proteinExistence type="predicted"/>
<reference evidence="4" key="1">
    <citation type="submission" date="2021-02" db="EMBL/GenBank/DDBJ databases">
        <authorList>
            <person name="Nowell W R."/>
        </authorList>
    </citation>
    <scope>NUCLEOTIDE SEQUENCE</scope>
</reference>
<name>A0A819Q201_9BILA</name>